<feature type="compositionally biased region" description="Polar residues" evidence="1">
    <location>
        <begin position="70"/>
        <end position="90"/>
    </location>
</feature>
<feature type="region of interest" description="Disordered" evidence="1">
    <location>
        <begin position="40"/>
        <end position="104"/>
    </location>
</feature>
<sequence length="168" mass="18581">MTARTREWRKGFGHKCRTSIEMPQDYSMLSSASRPILIDCEDDRASGPDDVDGDTIPETPSHRSLRSVCYDSQTHSNLGRSQSASPTSLAGRSPSYGEMAMQRSTHGECASTVSSFVEDTESAVPNTRLELQPREEGKRRLTGNISMVALTVTMAWHTHYLNRTVTGL</sequence>
<accession>A0A5N6VHX8</accession>
<name>A0A5N6VHX8_9EURO</name>
<proteinExistence type="predicted"/>
<evidence type="ECO:0000313" key="2">
    <source>
        <dbReference type="EMBL" id="KAE8307943.1"/>
    </source>
</evidence>
<evidence type="ECO:0000313" key="3">
    <source>
        <dbReference type="Proteomes" id="UP000325433"/>
    </source>
</evidence>
<dbReference type="Proteomes" id="UP000325433">
    <property type="component" value="Unassembled WGS sequence"/>
</dbReference>
<reference evidence="3" key="1">
    <citation type="submission" date="2019-04" db="EMBL/GenBank/DDBJ databases">
        <title>Friends and foes A comparative genomics studyof 23 Aspergillus species from section Flavi.</title>
        <authorList>
            <consortium name="DOE Joint Genome Institute"/>
            <person name="Kjaerbolling I."/>
            <person name="Vesth T."/>
            <person name="Frisvad J.C."/>
            <person name="Nybo J.L."/>
            <person name="Theobald S."/>
            <person name="Kildgaard S."/>
            <person name="Isbrandt T."/>
            <person name="Kuo A."/>
            <person name="Sato A."/>
            <person name="Lyhne E.K."/>
            <person name="Kogle M.E."/>
            <person name="Wiebenga A."/>
            <person name="Kun R.S."/>
            <person name="Lubbers R.J."/>
            <person name="Makela M.R."/>
            <person name="Barry K."/>
            <person name="Chovatia M."/>
            <person name="Clum A."/>
            <person name="Daum C."/>
            <person name="Haridas S."/>
            <person name="He G."/>
            <person name="LaButti K."/>
            <person name="Lipzen A."/>
            <person name="Mondo S."/>
            <person name="Riley R."/>
            <person name="Salamov A."/>
            <person name="Simmons B.A."/>
            <person name="Magnuson J.K."/>
            <person name="Henrissat B."/>
            <person name="Mortensen U.H."/>
            <person name="Larsen T.O."/>
            <person name="Devries R.P."/>
            <person name="Grigoriev I.V."/>
            <person name="Machida M."/>
            <person name="Baker S.E."/>
            <person name="Andersen M.R."/>
        </authorList>
    </citation>
    <scope>NUCLEOTIDE SEQUENCE [LARGE SCALE GENOMIC DNA]</scope>
    <source>
        <strain evidence="3">CBS 130015</strain>
    </source>
</reference>
<protein>
    <submittedName>
        <fullName evidence="2">Uncharacterized protein</fullName>
    </submittedName>
</protein>
<evidence type="ECO:0000256" key="1">
    <source>
        <dbReference type="SAM" id="MobiDB-lite"/>
    </source>
</evidence>
<dbReference type="EMBL" id="ML738394">
    <property type="protein sequence ID" value="KAE8307943.1"/>
    <property type="molecule type" value="Genomic_DNA"/>
</dbReference>
<keyword evidence="3" id="KW-1185">Reference proteome</keyword>
<dbReference type="AlphaFoldDB" id="A0A5N6VHX8"/>
<organism evidence="2 3">
    <name type="scientific">Aspergillus transmontanensis</name>
    <dbReference type="NCBI Taxonomy" id="1034304"/>
    <lineage>
        <taxon>Eukaryota</taxon>
        <taxon>Fungi</taxon>
        <taxon>Dikarya</taxon>
        <taxon>Ascomycota</taxon>
        <taxon>Pezizomycotina</taxon>
        <taxon>Eurotiomycetes</taxon>
        <taxon>Eurotiomycetidae</taxon>
        <taxon>Eurotiales</taxon>
        <taxon>Aspergillaceae</taxon>
        <taxon>Aspergillus</taxon>
        <taxon>Aspergillus subgen. Circumdati</taxon>
    </lineage>
</organism>
<gene>
    <name evidence="2" type="ORF">BDV41DRAFT_25957</name>
</gene>